<dbReference type="Proteomes" id="UP001230649">
    <property type="component" value="Unassembled WGS sequence"/>
</dbReference>
<sequence length="143" mass="15908">MLLFGVLGAVGAQGLFLAKPLLVQTPWLSAFGMTDTVWQDPGDYLARTVRSRRFSTSAHMRLAKWRATSKANGKHREVRRNGRAAKQNETKLKAKPGKSSTRYRKRVNASELPGEEELDIPKHVVVQKPVGIRTVSRTEIDAG</sequence>
<name>A0ACC2WFM1_9TREE</name>
<organism evidence="1 2">
    <name type="scientific">Naganishia adeliensis</name>
    <dbReference type="NCBI Taxonomy" id="92952"/>
    <lineage>
        <taxon>Eukaryota</taxon>
        <taxon>Fungi</taxon>
        <taxon>Dikarya</taxon>
        <taxon>Basidiomycota</taxon>
        <taxon>Agaricomycotina</taxon>
        <taxon>Tremellomycetes</taxon>
        <taxon>Filobasidiales</taxon>
        <taxon>Filobasidiaceae</taxon>
        <taxon>Naganishia</taxon>
    </lineage>
</organism>
<protein>
    <submittedName>
        <fullName evidence="1">Uncharacterized protein</fullName>
    </submittedName>
</protein>
<accession>A0ACC2WFM1</accession>
<proteinExistence type="predicted"/>
<dbReference type="EMBL" id="JASBWS010000023">
    <property type="protein sequence ID" value="KAJ9110560.1"/>
    <property type="molecule type" value="Genomic_DNA"/>
</dbReference>
<evidence type="ECO:0000313" key="1">
    <source>
        <dbReference type="EMBL" id="KAJ9110560.1"/>
    </source>
</evidence>
<reference evidence="1" key="1">
    <citation type="submission" date="2023-04" db="EMBL/GenBank/DDBJ databases">
        <title>Draft Genome sequencing of Naganishia species isolated from polar environments using Oxford Nanopore Technology.</title>
        <authorList>
            <person name="Leo P."/>
            <person name="Venkateswaran K."/>
        </authorList>
    </citation>
    <scope>NUCLEOTIDE SEQUENCE</scope>
    <source>
        <strain evidence="1">MNA-CCFEE 5262</strain>
    </source>
</reference>
<keyword evidence="2" id="KW-1185">Reference proteome</keyword>
<evidence type="ECO:0000313" key="2">
    <source>
        <dbReference type="Proteomes" id="UP001230649"/>
    </source>
</evidence>
<gene>
    <name evidence="1" type="ORF">QFC20_002889</name>
</gene>
<comment type="caution">
    <text evidence="1">The sequence shown here is derived from an EMBL/GenBank/DDBJ whole genome shotgun (WGS) entry which is preliminary data.</text>
</comment>